<keyword evidence="3 10" id="KW-0479">Metal-binding</keyword>
<name>C0GIQ8_DETAL</name>
<dbReference type="Pfam" id="PF16745">
    <property type="entry name" value="RsgA_N"/>
    <property type="match status" value="1"/>
</dbReference>
<keyword evidence="14" id="KW-1185">Reference proteome</keyword>
<gene>
    <name evidence="10" type="primary">rsgA</name>
    <name evidence="13" type="ORF">DealDRAFT_2367</name>
</gene>
<proteinExistence type="inferred from homology"/>
<accession>C0GIQ8</accession>
<keyword evidence="5 10" id="KW-0547">Nucleotide-binding</keyword>
<dbReference type="SUPFAM" id="SSF50249">
    <property type="entry name" value="Nucleic acid-binding proteins"/>
    <property type="match status" value="1"/>
</dbReference>
<dbReference type="PANTHER" id="PTHR32120:SF11">
    <property type="entry name" value="SMALL RIBOSOMAL SUBUNIT BIOGENESIS GTPASE RSGA 1, MITOCHONDRIAL-RELATED"/>
    <property type="match status" value="1"/>
</dbReference>
<comment type="subcellular location">
    <subcellularLocation>
        <location evidence="10">Cytoplasm</location>
    </subcellularLocation>
</comment>
<dbReference type="GO" id="GO:0046872">
    <property type="term" value="F:metal ion binding"/>
    <property type="evidence" value="ECO:0007669"/>
    <property type="project" value="UniProtKB-KW"/>
</dbReference>
<keyword evidence="8 10" id="KW-0694">RNA-binding</keyword>
<dbReference type="EMBL" id="ACJM01000013">
    <property type="protein sequence ID" value="EEG76722.1"/>
    <property type="molecule type" value="Genomic_DNA"/>
</dbReference>
<evidence type="ECO:0000256" key="10">
    <source>
        <dbReference type="HAMAP-Rule" id="MF_01820"/>
    </source>
</evidence>
<evidence type="ECO:0000256" key="3">
    <source>
        <dbReference type="ARBA" id="ARBA00022723"/>
    </source>
</evidence>
<dbReference type="NCBIfam" id="TIGR00157">
    <property type="entry name" value="ribosome small subunit-dependent GTPase A"/>
    <property type="match status" value="1"/>
</dbReference>
<dbReference type="PANTHER" id="PTHR32120">
    <property type="entry name" value="SMALL RIBOSOMAL SUBUNIT BIOGENESIS GTPASE RSGA"/>
    <property type="match status" value="1"/>
</dbReference>
<dbReference type="InterPro" id="IPR010914">
    <property type="entry name" value="RsgA_GTPase_dom"/>
</dbReference>
<evidence type="ECO:0000256" key="5">
    <source>
        <dbReference type="ARBA" id="ARBA00022741"/>
    </source>
</evidence>
<dbReference type="Gene3D" id="1.10.40.50">
    <property type="entry name" value="Probable gtpase engc, domain 3"/>
    <property type="match status" value="1"/>
</dbReference>
<dbReference type="eggNOG" id="COG1162">
    <property type="taxonomic scope" value="Bacteria"/>
</dbReference>
<feature type="binding site" evidence="10">
    <location>
        <begin position="148"/>
        <end position="156"/>
    </location>
    <ligand>
        <name>GTP</name>
        <dbReference type="ChEBI" id="CHEBI:37565"/>
    </ligand>
</feature>
<comment type="cofactor">
    <cofactor evidence="10">
        <name>Zn(2+)</name>
        <dbReference type="ChEBI" id="CHEBI:29105"/>
    </cofactor>
    <text evidence="10">Binds 1 zinc ion per subunit.</text>
</comment>
<evidence type="ECO:0000256" key="6">
    <source>
        <dbReference type="ARBA" id="ARBA00022801"/>
    </source>
</evidence>
<comment type="function">
    <text evidence="10">One of several proteins that assist in the late maturation steps of the functional core of the 30S ribosomal subunit. Helps release RbfA from mature subunits. May play a role in the assembly of ribosomal proteins into the subunit. Circularly permuted GTPase that catalyzes slow GTP hydrolysis, GTPase activity is stimulated by the 30S ribosomal subunit.</text>
</comment>
<feature type="binding site" evidence="10">
    <location>
        <position position="243"/>
    </location>
    <ligand>
        <name>Zn(2+)</name>
        <dbReference type="ChEBI" id="CHEBI:29105"/>
    </ligand>
</feature>
<dbReference type="Proteomes" id="UP000006443">
    <property type="component" value="Unassembled WGS sequence"/>
</dbReference>
<dbReference type="GO" id="GO:0003924">
    <property type="term" value="F:GTPase activity"/>
    <property type="evidence" value="ECO:0007669"/>
    <property type="project" value="UniProtKB-UniRule"/>
</dbReference>
<organism evidence="13 14">
    <name type="scientific">Dethiobacter alkaliphilus AHT 1</name>
    <dbReference type="NCBI Taxonomy" id="555088"/>
    <lineage>
        <taxon>Bacteria</taxon>
        <taxon>Bacillati</taxon>
        <taxon>Bacillota</taxon>
        <taxon>Dethiobacteria</taxon>
        <taxon>Dethiobacterales</taxon>
        <taxon>Dethiobacteraceae</taxon>
        <taxon>Dethiobacter</taxon>
    </lineage>
</organism>
<keyword evidence="9 10" id="KW-0342">GTP-binding</keyword>
<dbReference type="InterPro" id="IPR030378">
    <property type="entry name" value="G_CP_dom"/>
</dbReference>
<dbReference type="InterPro" id="IPR012340">
    <property type="entry name" value="NA-bd_OB-fold"/>
</dbReference>
<evidence type="ECO:0000259" key="12">
    <source>
        <dbReference type="PROSITE" id="PS51721"/>
    </source>
</evidence>
<dbReference type="Pfam" id="PF03193">
    <property type="entry name" value="RsgA_GTPase"/>
    <property type="match status" value="1"/>
</dbReference>
<evidence type="ECO:0000256" key="4">
    <source>
        <dbReference type="ARBA" id="ARBA00022730"/>
    </source>
</evidence>
<dbReference type="Gene3D" id="2.40.50.140">
    <property type="entry name" value="Nucleic acid-binding proteins"/>
    <property type="match status" value="1"/>
</dbReference>
<keyword evidence="2 10" id="KW-0690">Ribosome biogenesis</keyword>
<comment type="caution">
    <text evidence="13">The sequence shown here is derived from an EMBL/GenBank/DDBJ whole genome shotgun (WGS) entry which is preliminary data.</text>
</comment>
<dbReference type="AlphaFoldDB" id="C0GIQ8"/>
<dbReference type="HAMAP" id="MF_01820">
    <property type="entry name" value="GTPase_RsgA"/>
    <property type="match status" value="1"/>
</dbReference>
<dbReference type="PROSITE" id="PS50936">
    <property type="entry name" value="ENGC_GTPASE"/>
    <property type="match status" value="1"/>
</dbReference>
<keyword evidence="7 10" id="KW-0862">Zinc</keyword>
<dbReference type="GO" id="GO:0005737">
    <property type="term" value="C:cytoplasm"/>
    <property type="evidence" value="ECO:0007669"/>
    <property type="project" value="UniProtKB-SubCell"/>
</dbReference>
<evidence type="ECO:0000256" key="2">
    <source>
        <dbReference type="ARBA" id="ARBA00022517"/>
    </source>
</evidence>
<evidence type="ECO:0000256" key="8">
    <source>
        <dbReference type="ARBA" id="ARBA00022884"/>
    </source>
</evidence>
<dbReference type="SUPFAM" id="SSF52540">
    <property type="entry name" value="P-loop containing nucleoside triphosphate hydrolases"/>
    <property type="match status" value="1"/>
</dbReference>
<dbReference type="Gene3D" id="3.40.50.300">
    <property type="entry name" value="P-loop containing nucleotide triphosphate hydrolases"/>
    <property type="match status" value="1"/>
</dbReference>
<dbReference type="PROSITE" id="PS51721">
    <property type="entry name" value="G_CP"/>
    <property type="match status" value="1"/>
</dbReference>
<dbReference type="InterPro" id="IPR027417">
    <property type="entry name" value="P-loop_NTPase"/>
</dbReference>
<keyword evidence="4 10" id="KW-0699">rRNA-binding</keyword>
<dbReference type="GO" id="GO:0005525">
    <property type="term" value="F:GTP binding"/>
    <property type="evidence" value="ECO:0007669"/>
    <property type="project" value="UniProtKB-UniRule"/>
</dbReference>
<feature type="domain" description="EngC GTPase" evidence="11">
    <location>
        <begin position="58"/>
        <end position="204"/>
    </location>
</feature>
<evidence type="ECO:0000256" key="9">
    <source>
        <dbReference type="ARBA" id="ARBA00023134"/>
    </source>
</evidence>
<dbReference type="CDD" id="cd01854">
    <property type="entry name" value="YjeQ_EngC"/>
    <property type="match status" value="1"/>
</dbReference>
<feature type="domain" description="CP-type G" evidence="12">
    <location>
        <begin position="49"/>
        <end position="206"/>
    </location>
</feature>
<evidence type="ECO:0000256" key="1">
    <source>
        <dbReference type="ARBA" id="ARBA00022490"/>
    </source>
</evidence>
<evidence type="ECO:0000256" key="7">
    <source>
        <dbReference type="ARBA" id="ARBA00022833"/>
    </source>
</evidence>
<dbReference type="STRING" id="555088.DealDRAFT_2367"/>
<dbReference type="GO" id="GO:0042274">
    <property type="term" value="P:ribosomal small subunit biogenesis"/>
    <property type="evidence" value="ECO:0007669"/>
    <property type="project" value="UniProtKB-UniRule"/>
</dbReference>
<dbReference type="EC" id="3.6.1.-" evidence="10"/>
<dbReference type="InterPro" id="IPR031944">
    <property type="entry name" value="RsgA_N"/>
</dbReference>
<dbReference type="GO" id="GO:0019843">
    <property type="term" value="F:rRNA binding"/>
    <property type="evidence" value="ECO:0007669"/>
    <property type="project" value="UniProtKB-KW"/>
</dbReference>
<reference evidence="13 14" key="1">
    <citation type="submission" date="2009-02" db="EMBL/GenBank/DDBJ databases">
        <title>Sequencing of the draft genome and assembly of Dethiobacter alkaliphilus AHT 1.</title>
        <authorList>
            <consortium name="US DOE Joint Genome Institute (JGI-PGF)"/>
            <person name="Lucas S."/>
            <person name="Copeland A."/>
            <person name="Lapidus A."/>
            <person name="Glavina del Rio T."/>
            <person name="Dalin E."/>
            <person name="Tice H."/>
            <person name="Bruce D."/>
            <person name="Goodwin L."/>
            <person name="Pitluck S."/>
            <person name="Larimer F."/>
            <person name="Land M.L."/>
            <person name="Hauser L."/>
            <person name="Muyzer G."/>
        </authorList>
    </citation>
    <scope>NUCLEOTIDE SEQUENCE [LARGE SCALE GENOMIC DNA]</scope>
    <source>
        <strain evidence="13 14">AHT 1</strain>
    </source>
</reference>
<keyword evidence="6 10" id="KW-0378">Hydrolase</keyword>
<keyword evidence="1 10" id="KW-0963">Cytoplasm</keyword>
<dbReference type="InterPro" id="IPR004881">
    <property type="entry name" value="Ribosome_biogen_GTPase_RsgA"/>
</dbReference>
<evidence type="ECO:0000313" key="14">
    <source>
        <dbReference type="Proteomes" id="UP000006443"/>
    </source>
</evidence>
<feature type="binding site" evidence="10">
    <location>
        <begin position="98"/>
        <end position="101"/>
    </location>
    <ligand>
        <name>GTP</name>
        <dbReference type="ChEBI" id="CHEBI:37565"/>
    </ligand>
</feature>
<feature type="binding site" evidence="10">
    <location>
        <position position="230"/>
    </location>
    <ligand>
        <name>Zn(2+)</name>
        <dbReference type="ChEBI" id="CHEBI:29105"/>
    </ligand>
</feature>
<protein>
    <recommendedName>
        <fullName evidence="10">Small ribosomal subunit biogenesis GTPase RsgA</fullName>
        <ecNumber evidence="10">3.6.1.-</ecNumber>
    </recommendedName>
</protein>
<evidence type="ECO:0000313" key="13">
    <source>
        <dbReference type="EMBL" id="EEG76722.1"/>
    </source>
</evidence>
<feature type="binding site" evidence="10">
    <location>
        <position position="237"/>
    </location>
    <ligand>
        <name>Zn(2+)</name>
        <dbReference type="ChEBI" id="CHEBI:29105"/>
    </ligand>
</feature>
<comment type="similarity">
    <text evidence="10">Belongs to the TRAFAC class YlqF/YawG GTPase family. RsgA subfamily.</text>
</comment>
<sequence length="276" mass="30760">MQSDEGAVVRCRARGRFKKEGTTIHAGDRVRFTFLSETEGVLEEVKPRESFLVRPPVANVDQVMIVCAPQDPPLSLQLLDRLLVLAESQRLRSVICMNKDDLPHDKESALRDLYGGAGYTVLFTSALYGQGIEDAKQQLCKRITVLAGPSGVGKSSLLNRIQPGLQLKTAEISEKSKRGRHTTRHVELLTLDCGGLVADSPGFSQLDLSGVASEELPFFFPEFQDFSPQCRFKSCKHYNEPDCAVKDALERGEIASSRYNNYLVFLEEVMAQERSY</sequence>
<feature type="binding site" evidence="10">
    <location>
        <position position="235"/>
    </location>
    <ligand>
        <name>Zn(2+)</name>
        <dbReference type="ChEBI" id="CHEBI:29105"/>
    </ligand>
</feature>
<comment type="subunit">
    <text evidence="10">Monomer. Associates with 30S ribosomal subunit, binds 16S rRNA.</text>
</comment>
<evidence type="ECO:0000259" key="11">
    <source>
        <dbReference type="PROSITE" id="PS50936"/>
    </source>
</evidence>